<dbReference type="PANTHER" id="PTHR30627">
    <property type="entry name" value="PEPTIDOGLYCAN D,D-TRANSPEPTIDASE"/>
    <property type="match status" value="1"/>
</dbReference>
<evidence type="ECO:0000259" key="3">
    <source>
        <dbReference type="Pfam" id="PF05223"/>
    </source>
</evidence>
<proteinExistence type="predicted"/>
<dbReference type="Pfam" id="PF05223">
    <property type="entry name" value="MecA_N"/>
    <property type="match status" value="1"/>
</dbReference>
<reference evidence="5" key="1">
    <citation type="journal article" date="2020" name="Syst. Appl. Microbiol.">
        <title>Streptomyces alkaliterrae sp. nov., isolated from an alkaline soil, and emended descriptions of Streptomyces alkaliphilus, Streptomyces calidiresistens and Streptomyces durbertensis.</title>
        <authorList>
            <person name="Swiecimska M."/>
            <person name="Golinska P."/>
            <person name="Nouioui I."/>
            <person name="Wypij M."/>
            <person name="Rai M."/>
            <person name="Sangal V."/>
            <person name="Goodfellow M."/>
        </authorList>
    </citation>
    <scope>NUCLEOTIDE SEQUENCE [LARGE SCALE GENOMIC DNA]</scope>
    <source>
        <strain evidence="5">DSM 104538</strain>
    </source>
</reference>
<name>A0ABR6EAM3_9ACTN</name>
<comment type="caution">
    <text evidence="4">The sequence shown here is derived from an EMBL/GenBank/DDBJ whole genome shotgun (WGS) entry which is preliminary data.</text>
</comment>
<dbReference type="InterPro" id="IPR001460">
    <property type="entry name" value="PCN-bd_Tpept"/>
</dbReference>
<evidence type="ECO:0000259" key="2">
    <source>
        <dbReference type="Pfam" id="PF00905"/>
    </source>
</evidence>
<feature type="region of interest" description="Disordered" evidence="1">
    <location>
        <begin position="36"/>
        <end position="64"/>
    </location>
</feature>
<dbReference type="InterPro" id="IPR012338">
    <property type="entry name" value="Beta-lactam/transpept-like"/>
</dbReference>
<dbReference type="Proteomes" id="UP000766698">
    <property type="component" value="Unassembled WGS sequence"/>
</dbReference>
<accession>A0ABR6EAM3</accession>
<dbReference type="EMBL" id="WMLF01000017">
    <property type="protein sequence ID" value="MBB1242395.1"/>
    <property type="molecule type" value="Genomic_DNA"/>
</dbReference>
<dbReference type="PANTHER" id="PTHR30627:SF24">
    <property type="entry name" value="PENICILLIN-BINDING PROTEIN 4B"/>
    <property type="match status" value="1"/>
</dbReference>
<dbReference type="InterPro" id="IPR007887">
    <property type="entry name" value="MecA_N"/>
</dbReference>
<evidence type="ECO:0000256" key="1">
    <source>
        <dbReference type="SAM" id="MobiDB-lite"/>
    </source>
</evidence>
<dbReference type="Pfam" id="PF00905">
    <property type="entry name" value="Transpeptidase"/>
    <property type="match status" value="1"/>
</dbReference>
<sequence>MRDGQRMALIGAACAVVVGAAGVGAYALVSGGDDAGAQSRTAGSAGPAEKKPEAVPTGPPSAAEVRTTAREFLAAWQSGDLAAASSLTDDKKAAATALKSFRNDAKAESVTLTEGTRQDDEVRYEVSAAIRYDEELDTTLDYNTSLTVVRDTRTGRPVVKWQPTVVHPKLKAGQRIVTDAAGDPEVTTVDRNGTELTKEEFPELGAILDDVRKRYADKTDGTAGVETRIVTGGADAEGAEAAEAKKEDKEDKDVATLSVLSKGTPGELRTTLDAKLQKAAQRQLAGKAKGSAVAIRPSTGEILAVANTPATGFNSALRGSLAPGSTWKVVTSGMLIDKGLAKSAAQHPCPKYFTYGGWRFQNLDKFEIKGGTFAQSFAASCNTAFISQAPDLKNDDLTAYARDAFGLGLDWQVGTGTFDGAVPVQSDAQMAASLIGQGAVRMNPLTMASVAATVKDGTFRQPVIVPQSLDNRTLARAPRGLSATTAAELRALMKQTAVGGTAAEAMAPVGGDKGAKTGSAEVDGQDKPNAWFIAYKDDLAVGAVIPNSGHGGKNAGPVVAAILNAG</sequence>
<organism evidence="4 5">
    <name type="scientific">Streptomyces durbertensis</name>
    <dbReference type="NCBI Taxonomy" id="2448886"/>
    <lineage>
        <taxon>Bacteria</taxon>
        <taxon>Bacillati</taxon>
        <taxon>Actinomycetota</taxon>
        <taxon>Actinomycetes</taxon>
        <taxon>Kitasatosporales</taxon>
        <taxon>Streptomycetaceae</taxon>
        <taxon>Streptomyces</taxon>
    </lineage>
</organism>
<protein>
    <submittedName>
        <fullName evidence="4">Penicillin-binding protein</fullName>
    </submittedName>
</protein>
<dbReference type="SUPFAM" id="SSF56601">
    <property type="entry name" value="beta-lactamase/transpeptidase-like"/>
    <property type="match status" value="1"/>
</dbReference>
<keyword evidence="5" id="KW-1185">Reference proteome</keyword>
<feature type="domain" description="NTF2-like N-terminal transpeptidase" evidence="3">
    <location>
        <begin position="67"/>
        <end position="174"/>
    </location>
</feature>
<evidence type="ECO:0000313" key="5">
    <source>
        <dbReference type="Proteomes" id="UP000766698"/>
    </source>
</evidence>
<dbReference type="Gene3D" id="3.40.710.10">
    <property type="entry name" value="DD-peptidase/beta-lactamase superfamily"/>
    <property type="match status" value="1"/>
</dbReference>
<dbReference type="InterPro" id="IPR050515">
    <property type="entry name" value="Beta-lactam/transpept"/>
</dbReference>
<evidence type="ECO:0000313" key="4">
    <source>
        <dbReference type="EMBL" id="MBB1242395.1"/>
    </source>
</evidence>
<feature type="domain" description="Penicillin-binding protein transpeptidase" evidence="2">
    <location>
        <begin position="290"/>
        <end position="563"/>
    </location>
</feature>
<gene>
    <name evidence="4" type="ORF">GL263_02220</name>
</gene>